<organism evidence="1 2">
    <name type="scientific">Linderina macrospora</name>
    <dbReference type="NCBI Taxonomy" id="4868"/>
    <lineage>
        <taxon>Eukaryota</taxon>
        <taxon>Fungi</taxon>
        <taxon>Fungi incertae sedis</taxon>
        <taxon>Zoopagomycota</taxon>
        <taxon>Kickxellomycotina</taxon>
        <taxon>Kickxellomycetes</taxon>
        <taxon>Kickxellales</taxon>
        <taxon>Kickxellaceae</taxon>
        <taxon>Linderina</taxon>
    </lineage>
</organism>
<gene>
    <name evidence="1" type="ORF">FBU59_001897</name>
</gene>
<comment type="caution">
    <text evidence="1">The sequence shown here is derived from an EMBL/GenBank/DDBJ whole genome shotgun (WGS) entry which is preliminary data.</text>
</comment>
<evidence type="ECO:0000313" key="2">
    <source>
        <dbReference type="Proteomes" id="UP001150603"/>
    </source>
</evidence>
<keyword evidence="2" id="KW-1185">Reference proteome</keyword>
<protein>
    <submittedName>
        <fullName evidence="1">Uncharacterized protein</fullName>
    </submittedName>
</protein>
<name>A0ACC1JCU0_9FUNG</name>
<reference evidence="1" key="1">
    <citation type="submission" date="2022-07" db="EMBL/GenBank/DDBJ databases">
        <title>Phylogenomic reconstructions and comparative analyses of Kickxellomycotina fungi.</title>
        <authorList>
            <person name="Reynolds N.K."/>
            <person name="Stajich J.E."/>
            <person name="Barry K."/>
            <person name="Grigoriev I.V."/>
            <person name="Crous P."/>
            <person name="Smith M.E."/>
        </authorList>
    </citation>
    <scope>NUCLEOTIDE SEQUENCE</scope>
    <source>
        <strain evidence="1">NRRL 5244</strain>
    </source>
</reference>
<dbReference type="Proteomes" id="UP001150603">
    <property type="component" value="Unassembled WGS sequence"/>
</dbReference>
<evidence type="ECO:0000313" key="1">
    <source>
        <dbReference type="EMBL" id="KAJ1947286.1"/>
    </source>
</evidence>
<dbReference type="EMBL" id="JANBPW010000948">
    <property type="protein sequence ID" value="KAJ1947286.1"/>
    <property type="molecule type" value="Genomic_DNA"/>
</dbReference>
<proteinExistence type="predicted"/>
<accession>A0ACC1JCU0</accession>
<sequence length="214" mass="23160">MRVPFQDKTRTLKSFDWSAFRDRRFAIQALMVFFATAAYIVPVTYWPQFWTSKGISPETASIMIAISNVSNAVGRIVIGMTADYIGVLNSLMIGVGCSTIGALIIWPFATSVGSGLVMGIIYGFGAGGYWTLVPLAAAKLFGVDKLASNTGIFYTLSALSAWIGIPVASSILANIGHGTDYIGMIIYIGVLWAVSFSFASYNRLSYSRKVFVKV</sequence>